<feature type="DNA-binding region" description="H-T-H motif" evidence="2">
    <location>
        <begin position="38"/>
        <end position="57"/>
    </location>
</feature>
<dbReference type="InterPro" id="IPR023772">
    <property type="entry name" value="DNA-bd_HTH_TetR-type_CS"/>
</dbReference>
<dbReference type="GO" id="GO:0003677">
    <property type="term" value="F:DNA binding"/>
    <property type="evidence" value="ECO:0007669"/>
    <property type="project" value="UniProtKB-UniRule"/>
</dbReference>
<evidence type="ECO:0000259" key="3">
    <source>
        <dbReference type="PROSITE" id="PS50977"/>
    </source>
</evidence>
<dbReference type="AlphaFoldDB" id="A0ABD6QTT2"/>
<evidence type="ECO:0000256" key="2">
    <source>
        <dbReference type="PROSITE-ProRule" id="PRU00335"/>
    </source>
</evidence>
<reference evidence="4 5" key="1">
    <citation type="submission" date="2016-07" db="EMBL/GenBank/DDBJ databases">
        <authorList>
            <person name="Sutton G."/>
            <person name="Brinkac L."/>
            <person name="Sanka R."/>
            <person name="Adams M."/>
            <person name="Lau E."/>
            <person name="Kumar A."/>
            <person name="Macaden R."/>
        </authorList>
    </citation>
    <scope>NUCLEOTIDE SEQUENCE [LARGE SCALE GENOMIC DNA]</scope>
    <source>
        <strain evidence="4 5">GA-0871</strain>
    </source>
</reference>
<proteinExistence type="predicted"/>
<dbReference type="PANTHER" id="PTHR30055">
    <property type="entry name" value="HTH-TYPE TRANSCRIPTIONAL REGULATOR RUTR"/>
    <property type="match status" value="1"/>
</dbReference>
<sequence length="216" mass="23405">MEGSVFALQPTPVQASNAERIRDAALRCFAAQGISATTMRTIAEAAGVSHGLLRHHFGSKDGLIAAVDDHVLRIFSEALESNPLPVPTQPTDDFKSLGGRFSKLIHDHPDIVDYVGRALGEGNNIGAVIFDGLLKISIRQRDTFAAAGLTRADIDPEWAALNPLILRLGAIMLRSHIARHVDEAFTTPAELQRWDASVTALIRHGQFTADPTERNS</sequence>
<evidence type="ECO:0000256" key="1">
    <source>
        <dbReference type="ARBA" id="ARBA00023125"/>
    </source>
</evidence>
<dbReference type="PROSITE" id="PS01081">
    <property type="entry name" value="HTH_TETR_1"/>
    <property type="match status" value="1"/>
</dbReference>
<keyword evidence="1 2" id="KW-0238">DNA-binding</keyword>
<feature type="domain" description="HTH tetR-type" evidence="3">
    <location>
        <begin position="15"/>
        <end position="75"/>
    </location>
</feature>
<dbReference type="SUPFAM" id="SSF46689">
    <property type="entry name" value="Homeodomain-like"/>
    <property type="match status" value="1"/>
</dbReference>
<dbReference type="Pfam" id="PF00440">
    <property type="entry name" value="TetR_N"/>
    <property type="match status" value="1"/>
</dbReference>
<dbReference type="GO" id="GO:0006355">
    <property type="term" value="P:regulation of DNA-templated transcription"/>
    <property type="evidence" value="ECO:0007669"/>
    <property type="project" value="UniProtKB-ARBA"/>
</dbReference>
<dbReference type="InterPro" id="IPR001647">
    <property type="entry name" value="HTH_TetR"/>
</dbReference>
<name>A0ABD6QTT2_MYCFO</name>
<gene>
    <name evidence="4" type="ORF">A5742_17525</name>
</gene>
<dbReference type="Gene3D" id="1.10.357.10">
    <property type="entry name" value="Tetracycline Repressor, domain 2"/>
    <property type="match status" value="1"/>
</dbReference>
<dbReference type="RefSeq" id="WP_076202683.1">
    <property type="nucleotide sequence ID" value="NZ_MBER01000010.1"/>
</dbReference>
<dbReference type="EMBL" id="MBER01000010">
    <property type="protein sequence ID" value="OMC51934.1"/>
    <property type="molecule type" value="Genomic_DNA"/>
</dbReference>
<comment type="caution">
    <text evidence="4">The sequence shown here is derived from an EMBL/GenBank/DDBJ whole genome shotgun (WGS) entry which is preliminary data.</text>
</comment>
<dbReference type="Proteomes" id="UP000187001">
    <property type="component" value="Unassembled WGS sequence"/>
</dbReference>
<dbReference type="PRINTS" id="PR00455">
    <property type="entry name" value="HTHTETR"/>
</dbReference>
<accession>A0ABD6QTT2</accession>
<evidence type="ECO:0000313" key="5">
    <source>
        <dbReference type="Proteomes" id="UP000187001"/>
    </source>
</evidence>
<dbReference type="PROSITE" id="PS50977">
    <property type="entry name" value="HTH_TETR_2"/>
    <property type="match status" value="1"/>
</dbReference>
<organism evidence="4 5">
    <name type="scientific">Mycolicibacterium fortuitum</name>
    <name type="common">Mycobacterium fortuitum</name>
    <dbReference type="NCBI Taxonomy" id="1766"/>
    <lineage>
        <taxon>Bacteria</taxon>
        <taxon>Bacillati</taxon>
        <taxon>Actinomycetota</taxon>
        <taxon>Actinomycetes</taxon>
        <taxon>Mycobacteriales</taxon>
        <taxon>Mycobacteriaceae</taxon>
        <taxon>Mycolicibacterium</taxon>
    </lineage>
</organism>
<dbReference type="InterPro" id="IPR050109">
    <property type="entry name" value="HTH-type_TetR-like_transc_reg"/>
</dbReference>
<protein>
    <submittedName>
        <fullName evidence="4">TetR family transcriptional regulator</fullName>
    </submittedName>
</protein>
<evidence type="ECO:0000313" key="4">
    <source>
        <dbReference type="EMBL" id="OMC51934.1"/>
    </source>
</evidence>
<dbReference type="InterPro" id="IPR009057">
    <property type="entry name" value="Homeodomain-like_sf"/>
</dbReference>
<dbReference type="PANTHER" id="PTHR30055:SF220">
    <property type="entry name" value="TETR-FAMILY REGULATORY PROTEIN"/>
    <property type="match status" value="1"/>
</dbReference>